<evidence type="ECO:0000259" key="2">
    <source>
        <dbReference type="PROSITE" id="PS50151"/>
    </source>
</evidence>
<dbReference type="GO" id="GO:0005929">
    <property type="term" value="C:cilium"/>
    <property type="evidence" value="ECO:0007669"/>
    <property type="project" value="TreeGrafter"/>
</dbReference>
<dbReference type="InterPro" id="IPR048738">
    <property type="entry name" value="CEP104_Znf"/>
</dbReference>
<feature type="region of interest" description="Disordered" evidence="1">
    <location>
        <begin position="308"/>
        <end position="332"/>
    </location>
</feature>
<dbReference type="InterPro" id="IPR016024">
    <property type="entry name" value="ARM-type_fold"/>
</dbReference>
<dbReference type="SUPFAM" id="SSF48371">
    <property type="entry name" value="ARM repeat"/>
    <property type="match status" value="1"/>
</dbReference>
<dbReference type="InterPro" id="IPR008979">
    <property type="entry name" value="Galactose-bd-like_sf"/>
</dbReference>
<proteinExistence type="predicted"/>
<evidence type="ECO:0000313" key="3">
    <source>
        <dbReference type="EMBL" id="KAK7601011.1"/>
    </source>
</evidence>
<gene>
    <name evidence="3" type="ORF">V9T40_008452</name>
</gene>
<feature type="domain" description="UVR" evidence="2">
    <location>
        <begin position="193"/>
        <end position="228"/>
    </location>
</feature>
<feature type="compositionally biased region" description="Basic and acidic residues" evidence="1">
    <location>
        <begin position="308"/>
        <end position="321"/>
    </location>
</feature>
<protein>
    <recommendedName>
        <fullName evidence="2">UVR domain-containing protein</fullName>
    </recommendedName>
</protein>
<name>A0AAN9Y6L1_9HEMI</name>
<dbReference type="PANTHER" id="PTHR13371:SF0">
    <property type="entry name" value="CENTROSOMAL PROTEIN OF 104 KDA"/>
    <property type="match status" value="1"/>
</dbReference>
<dbReference type="PANTHER" id="PTHR13371">
    <property type="entry name" value="GLYCINE-, GLUTAMATE-, THIENYLCYCLOHEXYLPIPERIDINE-BINDING PROTEIN"/>
    <property type="match status" value="1"/>
</dbReference>
<dbReference type="PROSITE" id="PS50151">
    <property type="entry name" value="UVR"/>
    <property type="match status" value="1"/>
</dbReference>
<dbReference type="EMBL" id="JBBCAQ010000010">
    <property type="protein sequence ID" value="KAK7601011.1"/>
    <property type="molecule type" value="Genomic_DNA"/>
</dbReference>
<dbReference type="SUPFAM" id="SSF49785">
    <property type="entry name" value="Galactose-binding domain-like"/>
    <property type="match status" value="1"/>
</dbReference>
<dbReference type="InterPro" id="IPR001943">
    <property type="entry name" value="UVR_dom"/>
</dbReference>
<evidence type="ECO:0000313" key="4">
    <source>
        <dbReference type="Proteomes" id="UP001367676"/>
    </source>
</evidence>
<evidence type="ECO:0000256" key="1">
    <source>
        <dbReference type="SAM" id="MobiDB-lite"/>
    </source>
</evidence>
<dbReference type="AlphaFoldDB" id="A0AAN9Y6L1"/>
<dbReference type="Pfam" id="PF21040">
    <property type="entry name" value="CEP104-like_TOG"/>
    <property type="match status" value="1"/>
</dbReference>
<dbReference type="InterPro" id="IPR052607">
    <property type="entry name" value="CEP104-like"/>
</dbReference>
<dbReference type="Gene3D" id="1.25.10.10">
    <property type="entry name" value="Leucine-rich Repeat Variant"/>
    <property type="match status" value="1"/>
</dbReference>
<dbReference type="Pfam" id="PF21039">
    <property type="entry name" value="CEP104_ZnF"/>
    <property type="match status" value="1"/>
</dbReference>
<keyword evidence="4" id="KW-1185">Reference proteome</keyword>
<reference evidence="3 4" key="1">
    <citation type="submission" date="2024-03" db="EMBL/GenBank/DDBJ databases">
        <title>Adaptation during the transition from Ophiocordyceps entomopathogen to insect associate is accompanied by gene loss and intensified selection.</title>
        <authorList>
            <person name="Ward C.M."/>
            <person name="Onetto C.A."/>
            <person name="Borneman A.R."/>
        </authorList>
    </citation>
    <scope>NUCLEOTIDE SEQUENCE [LARGE SCALE GENOMIC DNA]</scope>
    <source>
        <strain evidence="3">AWRI1</strain>
        <tissue evidence="3">Single Adult Female</tissue>
    </source>
</reference>
<dbReference type="InterPro" id="IPR048739">
    <property type="entry name" value="CEP104_N"/>
</dbReference>
<dbReference type="InterPro" id="IPR011989">
    <property type="entry name" value="ARM-like"/>
</dbReference>
<sequence>MPWKIKFRVLKASGEDEKYKASELDFHGPSVRGWLSSRNCTYPQEIIFSLENTVVLYQIQILAHHYIIPERIDVWIGSENNTDEKKDSVDNIGFEYIGFITLNSNENTKFKCRELKTITIPFSVPTKFVKLTLYQNHVNNLNVYNQVGLVAVQLIGENLAENETESVTNNLSKAETSQFDNLAFEMYVDTGIAELLKQLEERKQKAVQDERFEYARKLKTAMSKLHNAGEKLGKMEIAKKQAIQQEDYSRAKKKKLQIEEFRAQIYSKLNIDNLLETNGPVSSNDEEENSSAEEIQCSHAVKDEIDSQANTEKDIELDSSKIPKASPLTTQPGADLHILNTSIQNSDHHPKIYESPVSPLHFIDAGISPSNDIPAIKPASQSSKTSSLRRRNKLTSGGNRSSYEDDGESTFRPYYQHEHKDTSTSNVLSHILLQSKLNEREKKQAILCIHIFGKIIVEKIFSKQYTDKEEGLRFLEVALKAHIQKENEEKRTAEKTMYSFNKIARSATYLCHRCLLDKVYAVYSAAAEVIRFFFCEFVRERVTPLEITRCVEQILPDLLSKAGDPTARIHNLAVHTILSLADVPEIRKLNIIQNNLTKVLTSNVHARLALSRLEMVEQLILSQGISTEKQSGMTSRILADLGLSGLNHPAEAVRKMSEKILVLVYRFNPRLVRRQLPPDDDVTRRNILYRHLMQEFDKVDIEKKNSASRPGSSNLSDKEIVSKYSAYFGKTLHNANSQQKLRRCIFCHLESDILTERELNVHYWKYCPMLMRCTHCNQVIEIAALHQHLKDECDMKGLYKKCQICSQAVSLDQLNMHHTSVECTLTAMKKVCPLCFTELEESEDALRSHLTGSGAAICTKHPRSKYFLDGKAAAE</sequence>
<accession>A0AAN9Y6L1</accession>
<dbReference type="Proteomes" id="UP001367676">
    <property type="component" value="Unassembled WGS sequence"/>
</dbReference>
<organism evidence="3 4">
    <name type="scientific">Parthenolecanium corni</name>
    <dbReference type="NCBI Taxonomy" id="536013"/>
    <lineage>
        <taxon>Eukaryota</taxon>
        <taxon>Metazoa</taxon>
        <taxon>Ecdysozoa</taxon>
        <taxon>Arthropoda</taxon>
        <taxon>Hexapoda</taxon>
        <taxon>Insecta</taxon>
        <taxon>Pterygota</taxon>
        <taxon>Neoptera</taxon>
        <taxon>Paraneoptera</taxon>
        <taxon>Hemiptera</taxon>
        <taxon>Sternorrhyncha</taxon>
        <taxon>Coccoidea</taxon>
        <taxon>Coccidae</taxon>
        <taxon>Parthenolecanium</taxon>
    </lineage>
</organism>
<dbReference type="Pfam" id="PF21038">
    <property type="entry name" value="CEP104_N"/>
    <property type="match status" value="1"/>
</dbReference>
<feature type="region of interest" description="Disordered" evidence="1">
    <location>
        <begin position="371"/>
        <end position="410"/>
    </location>
</feature>
<comment type="caution">
    <text evidence="3">The sequence shown here is derived from an EMBL/GenBank/DDBJ whole genome shotgun (WGS) entry which is preliminary data.</text>
</comment>